<accession>A0A8S2V9G2</accession>
<proteinExistence type="predicted"/>
<organism evidence="1 2">
    <name type="scientific">Rotaria magnacalcarata</name>
    <dbReference type="NCBI Taxonomy" id="392030"/>
    <lineage>
        <taxon>Eukaryota</taxon>
        <taxon>Metazoa</taxon>
        <taxon>Spiralia</taxon>
        <taxon>Gnathifera</taxon>
        <taxon>Rotifera</taxon>
        <taxon>Eurotatoria</taxon>
        <taxon>Bdelloidea</taxon>
        <taxon>Philodinida</taxon>
        <taxon>Philodinidae</taxon>
        <taxon>Rotaria</taxon>
    </lineage>
</organism>
<gene>
    <name evidence="1" type="ORF">SMN809_LOCUS29699</name>
</gene>
<dbReference type="Proteomes" id="UP000676336">
    <property type="component" value="Unassembled WGS sequence"/>
</dbReference>
<evidence type="ECO:0000313" key="1">
    <source>
        <dbReference type="EMBL" id="CAF4383892.1"/>
    </source>
</evidence>
<sequence>LAHVNEELIYDTRNIRRVSYNASFEHVQLFGYALKQLFKKLLYTELQESDALLQLLQSLLPS</sequence>
<protein>
    <submittedName>
        <fullName evidence="1">Uncharacterized protein</fullName>
    </submittedName>
</protein>
<dbReference type="AlphaFoldDB" id="A0A8S2V9G2"/>
<dbReference type="EMBL" id="CAJOBI010053587">
    <property type="protein sequence ID" value="CAF4383892.1"/>
    <property type="molecule type" value="Genomic_DNA"/>
</dbReference>
<evidence type="ECO:0000313" key="2">
    <source>
        <dbReference type="Proteomes" id="UP000676336"/>
    </source>
</evidence>
<reference evidence="1" key="1">
    <citation type="submission" date="2021-02" db="EMBL/GenBank/DDBJ databases">
        <authorList>
            <person name="Nowell W R."/>
        </authorList>
    </citation>
    <scope>NUCLEOTIDE SEQUENCE</scope>
</reference>
<feature type="non-terminal residue" evidence="1">
    <location>
        <position position="1"/>
    </location>
</feature>
<comment type="caution">
    <text evidence="1">The sequence shown here is derived from an EMBL/GenBank/DDBJ whole genome shotgun (WGS) entry which is preliminary data.</text>
</comment>
<name>A0A8S2V9G2_9BILA</name>